<comment type="subcellular location">
    <subcellularLocation>
        <location evidence="1">Membrane</location>
        <topology evidence="1">Multi-pass membrane protein</topology>
    </subcellularLocation>
</comment>
<dbReference type="EMBL" id="JARK01001540">
    <property type="protein sequence ID" value="EYB91561.1"/>
    <property type="molecule type" value="Genomic_DNA"/>
</dbReference>
<sequence>MKVGMRFPAEVGEEAPASMLRLSGLVVTFAAASSLLYLIWSYAPSSRSTAKLAFPRNLDDLRELADELEGYKDAHPLYTAVIFGYAYLYKQTFAIPGSFFLCVSPGTIVEALQGRKSALEECVAVGEGDKKKQKMGAITQLSSRVEQTIYDGFCRTFWRVPSSVFGTDQYSSVS</sequence>
<dbReference type="STRING" id="53326.A0A016SMI4"/>
<accession>A0A016SMI4</accession>
<dbReference type="AlphaFoldDB" id="A0A016SMI4"/>
<evidence type="ECO:0000256" key="4">
    <source>
        <dbReference type="ARBA" id="ARBA00023136"/>
    </source>
</evidence>
<dbReference type="GO" id="GO:0016020">
    <property type="term" value="C:membrane"/>
    <property type="evidence" value="ECO:0007669"/>
    <property type="project" value="UniProtKB-SubCell"/>
</dbReference>
<dbReference type="PANTHER" id="PTHR43220:SF21">
    <property type="entry name" value="TRANSMEMBRANE PROTEIN 41A"/>
    <property type="match status" value="1"/>
</dbReference>
<gene>
    <name evidence="6" type="primary">Acey_s0204.g1873</name>
    <name evidence="6" type="ORF">Y032_0204g1873</name>
</gene>
<dbReference type="Proteomes" id="UP000024635">
    <property type="component" value="Unassembled WGS sequence"/>
</dbReference>
<evidence type="ECO:0000313" key="6">
    <source>
        <dbReference type="EMBL" id="EYB91561.1"/>
    </source>
</evidence>
<name>A0A016SMI4_9BILA</name>
<dbReference type="PANTHER" id="PTHR43220">
    <property type="match status" value="1"/>
</dbReference>
<reference evidence="7" key="1">
    <citation type="journal article" date="2015" name="Nat. Genet.">
        <title>The genome and transcriptome of the zoonotic hookworm Ancylostoma ceylanicum identify infection-specific gene families.</title>
        <authorList>
            <person name="Schwarz E.M."/>
            <person name="Hu Y."/>
            <person name="Antoshechkin I."/>
            <person name="Miller M.M."/>
            <person name="Sternberg P.W."/>
            <person name="Aroian R.V."/>
        </authorList>
    </citation>
    <scope>NUCLEOTIDE SEQUENCE</scope>
    <source>
        <strain evidence="7">HY135</strain>
    </source>
</reference>
<keyword evidence="7" id="KW-1185">Reference proteome</keyword>
<keyword evidence="3 5" id="KW-1133">Transmembrane helix</keyword>
<evidence type="ECO:0000313" key="7">
    <source>
        <dbReference type="Proteomes" id="UP000024635"/>
    </source>
</evidence>
<dbReference type="InterPro" id="IPR045014">
    <property type="entry name" value="TM41A/B"/>
</dbReference>
<proteinExistence type="predicted"/>
<evidence type="ECO:0000256" key="3">
    <source>
        <dbReference type="ARBA" id="ARBA00022989"/>
    </source>
</evidence>
<organism evidence="6 7">
    <name type="scientific">Ancylostoma ceylanicum</name>
    <dbReference type="NCBI Taxonomy" id="53326"/>
    <lineage>
        <taxon>Eukaryota</taxon>
        <taxon>Metazoa</taxon>
        <taxon>Ecdysozoa</taxon>
        <taxon>Nematoda</taxon>
        <taxon>Chromadorea</taxon>
        <taxon>Rhabditida</taxon>
        <taxon>Rhabditina</taxon>
        <taxon>Rhabditomorpha</taxon>
        <taxon>Strongyloidea</taxon>
        <taxon>Ancylostomatidae</taxon>
        <taxon>Ancylostomatinae</taxon>
        <taxon>Ancylostoma</taxon>
    </lineage>
</organism>
<comment type="caution">
    <text evidence="6">The sequence shown here is derived from an EMBL/GenBank/DDBJ whole genome shotgun (WGS) entry which is preliminary data.</text>
</comment>
<keyword evidence="4 5" id="KW-0472">Membrane</keyword>
<evidence type="ECO:0000256" key="2">
    <source>
        <dbReference type="ARBA" id="ARBA00022692"/>
    </source>
</evidence>
<evidence type="ECO:0000256" key="5">
    <source>
        <dbReference type="SAM" id="Phobius"/>
    </source>
</evidence>
<protein>
    <submittedName>
        <fullName evidence="6">Uncharacterized protein</fullName>
    </submittedName>
</protein>
<keyword evidence="2 5" id="KW-0812">Transmembrane</keyword>
<feature type="transmembrane region" description="Helical" evidence="5">
    <location>
        <begin position="20"/>
        <end position="40"/>
    </location>
</feature>
<evidence type="ECO:0000256" key="1">
    <source>
        <dbReference type="ARBA" id="ARBA00004141"/>
    </source>
</evidence>
<dbReference type="OrthoDB" id="3364966at2759"/>